<gene>
    <name evidence="3" type="ORF">SAMN02745130_02880</name>
</gene>
<dbReference type="SUPFAM" id="SSF88713">
    <property type="entry name" value="Glycoside hydrolase/deacetylase"/>
    <property type="match status" value="1"/>
</dbReference>
<dbReference type="InterPro" id="IPR011330">
    <property type="entry name" value="Glyco_hydro/deAcase_b/a-brl"/>
</dbReference>
<protein>
    <submittedName>
        <fullName evidence="3">Polysaccharide deacetylase</fullName>
    </submittedName>
</protein>
<evidence type="ECO:0000313" key="4">
    <source>
        <dbReference type="Proteomes" id="UP000190460"/>
    </source>
</evidence>
<dbReference type="Gene3D" id="3.20.20.370">
    <property type="entry name" value="Glycoside hydrolase/deacetylase"/>
    <property type="match status" value="1"/>
</dbReference>
<dbReference type="InterPro" id="IPR002509">
    <property type="entry name" value="NODB_dom"/>
</dbReference>
<evidence type="ECO:0000256" key="1">
    <source>
        <dbReference type="SAM" id="SignalP"/>
    </source>
</evidence>
<evidence type="ECO:0000313" key="3">
    <source>
        <dbReference type="EMBL" id="SKA87825.1"/>
    </source>
</evidence>
<dbReference type="RefSeq" id="WP_078923334.1">
    <property type="nucleotide sequence ID" value="NZ_FUYB01000016.1"/>
</dbReference>
<feature type="chain" id="PRO_5012211039" evidence="1">
    <location>
        <begin position="23"/>
        <end position="274"/>
    </location>
</feature>
<dbReference type="PANTHER" id="PTHR10587">
    <property type="entry name" value="GLYCOSYL TRANSFERASE-RELATED"/>
    <property type="match status" value="1"/>
</dbReference>
<reference evidence="3 4" key="1">
    <citation type="submission" date="2017-02" db="EMBL/GenBank/DDBJ databases">
        <authorList>
            <person name="Peterson S.W."/>
        </authorList>
    </citation>
    <scope>NUCLEOTIDE SEQUENCE [LARGE SCALE GENOMIC DNA]</scope>
    <source>
        <strain evidence="3 4">ATCC 49788</strain>
    </source>
</reference>
<sequence length="274" mass="31381">MKFKLVLALIAGLFTWTGMAQAVDCAAVRARFQCDAATHYPLHLSFDDGPALQTTEVLQVLKQEKIPATFFVIANKVDCPALEKQCKAEHGSKIQACLQPKQECEQRRQILLQAKRAGHVIGSHSYEHLRYSEVEQGLMREHFRLARQVLDPYLNTTPPLFRLSYGDGWFNRQQHPQVLAALKANGFQHIAWQLSAFDWDENNQQGDKILTNVLEQVCKRRQGGVVLFHDGVHDQLHTGRLFTTTHLKDWIPSLRCVVDFKPLSFFETGYTQRR</sequence>
<keyword evidence="1" id="KW-0732">Signal</keyword>
<dbReference type="STRING" id="92487.SAMN02745130_02880"/>
<name>A0A1T4XFJ5_9GAMM</name>
<evidence type="ECO:0000259" key="2">
    <source>
        <dbReference type="PROSITE" id="PS51677"/>
    </source>
</evidence>
<dbReference type="CDD" id="cd10917">
    <property type="entry name" value="CE4_NodB_like_6s_7s"/>
    <property type="match status" value="1"/>
</dbReference>
<dbReference type="GO" id="GO:0016810">
    <property type="term" value="F:hydrolase activity, acting on carbon-nitrogen (but not peptide) bonds"/>
    <property type="evidence" value="ECO:0007669"/>
    <property type="project" value="InterPro"/>
</dbReference>
<proteinExistence type="predicted"/>
<dbReference type="Pfam" id="PF01522">
    <property type="entry name" value="Polysacc_deac_1"/>
    <property type="match status" value="1"/>
</dbReference>
<organism evidence="3 4">
    <name type="scientific">Thiothrix eikelboomii</name>
    <dbReference type="NCBI Taxonomy" id="92487"/>
    <lineage>
        <taxon>Bacteria</taxon>
        <taxon>Pseudomonadati</taxon>
        <taxon>Pseudomonadota</taxon>
        <taxon>Gammaproteobacteria</taxon>
        <taxon>Thiotrichales</taxon>
        <taxon>Thiotrichaceae</taxon>
        <taxon>Thiothrix</taxon>
    </lineage>
</organism>
<dbReference type="GO" id="GO:0005975">
    <property type="term" value="P:carbohydrate metabolic process"/>
    <property type="evidence" value="ECO:0007669"/>
    <property type="project" value="InterPro"/>
</dbReference>
<dbReference type="AlphaFoldDB" id="A0A1T4XFJ5"/>
<dbReference type="EMBL" id="FUYB01000016">
    <property type="protein sequence ID" value="SKA87825.1"/>
    <property type="molecule type" value="Genomic_DNA"/>
</dbReference>
<feature type="domain" description="NodB homology" evidence="2">
    <location>
        <begin position="40"/>
        <end position="263"/>
    </location>
</feature>
<dbReference type="InterPro" id="IPR050248">
    <property type="entry name" value="Polysacc_deacetylase_ArnD"/>
</dbReference>
<feature type="signal peptide" evidence="1">
    <location>
        <begin position="1"/>
        <end position="22"/>
    </location>
</feature>
<keyword evidence="4" id="KW-1185">Reference proteome</keyword>
<dbReference type="Proteomes" id="UP000190460">
    <property type="component" value="Unassembled WGS sequence"/>
</dbReference>
<accession>A0A1T4XFJ5</accession>
<dbReference type="PROSITE" id="PS51677">
    <property type="entry name" value="NODB"/>
    <property type="match status" value="1"/>
</dbReference>
<dbReference type="OrthoDB" id="276604at2"/>